<dbReference type="GO" id="GO:0005886">
    <property type="term" value="C:plasma membrane"/>
    <property type="evidence" value="ECO:0007669"/>
    <property type="project" value="UniProtKB-SubCell"/>
</dbReference>
<dbReference type="EC" id="7.1.1.9" evidence="17"/>
<evidence type="ECO:0000256" key="4">
    <source>
        <dbReference type="ARBA" id="ARBA00022617"/>
    </source>
</evidence>
<feature type="domain" description="Cytochrome c" evidence="21">
    <location>
        <begin position="270"/>
        <end position="361"/>
    </location>
</feature>
<keyword evidence="3 16" id="KW-0813">Transport</keyword>
<dbReference type="PROSITE" id="PS51007">
    <property type="entry name" value="CYTC"/>
    <property type="match status" value="1"/>
</dbReference>
<dbReference type="InterPro" id="IPR002429">
    <property type="entry name" value="CcO_II-like_C"/>
</dbReference>
<dbReference type="InterPro" id="IPR011759">
    <property type="entry name" value="Cyt_c_oxidase_su2_TM_dom"/>
</dbReference>
<dbReference type="PANTHER" id="PTHR22888:SF9">
    <property type="entry name" value="CYTOCHROME C OXIDASE SUBUNIT 2"/>
    <property type="match status" value="1"/>
</dbReference>
<evidence type="ECO:0000256" key="15">
    <source>
        <dbReference type="PROSITE-ProRule" id="PRU00433"/>
    </source>
</evidence>
<comment type="function">
    <text evidence="14 17">Subunits I and II form the functional core of the enzyme complex. Electrons originating in cytochrome c are transferred via heme a and Cu(A) to the binuclear center formed by heme a3 and Cu(B).</text>
</comment>
<evidence type="ECO:0000256" key="6">
    <source>
        <dbReference type="ARBA" id="ARBA00022692"/>
    </source>
</evidence>
<feature type="transmembrane region" description="Helical" evidence="18">
    <location>
        <begin position="113"/>
        <end position="135"/>
    </location>
</feature>
<evidence type="ECO:0000256" key="3">
    <source>
        <dbReference type="ARBA" id="ARBA00022448"/>
    </source>
</evidence>
<dbReference type="GO" id="GO:0004129">
    <property type="term" value="F:cytochrome-c oxidase activity"/>
    <property type="evidence" value="ECO:0007669"/>
    <property type="project" value="UniProtKB-EC"/>
</dbReference>
<evidence type="ECO:0000256" key="1">
    <source>
        <dbReference type="ARBA" id="ARBA00004141"/>
    </source>
</evidence>
<dbReference type="Proteomes" id="UP000237819">
    <property type="component" value="Unassembled WGS sequence"/>
</dbReference>
<name>A0A2S8GJB1_9BACT</name>
<keyword evidence="6 16" id="KW-0812">Transmembrane</keyword>
<dbReference type="InterPro" id="IPR001505">
    <property type="entry name" value="Copper_CuA"/>
</dbReference>
<keyword evidence="9 16" id="KW-0249">Electron transport</keyword>
<evidence type="ECO:0000256" key="9">
    <source>
        <dbReference type="ARBA" id="ARBA00022982"/>
    </source>
</evidence>
<keyword evidence="5 16" id="KW-0679">Respiratory chain</keyword>
<comment type="catalytic activity">
    <reaction evidence="17">
        <text>4 Fe(II)-[cytochrome c] + O2 + 8 H(+)(in) = 4 Fe(III)-[cytochrome c] + 2 H2O + 4 H(+)(out)</text>
        <dbReference type="Rhea" id="RHEA:11436"/>
        <dbReference type="Rhea" id="RHEA-COMP:10350"/>
        <dbReference type="Rhea" id="RHEA-COMP:14399"/>
        <dbReference type="ChEBI" id="CHEBI:15377"/>
        <dbReference type="ChEBI" id="CHEBI:15378"/>
        <dbReference type="ChEBI" id="CHEBI:15379"/>
        <dbReference type="ChEBI" id="CHEBI:29033"/>
        <dbReference type="ChEBI" id="CHEBI:29034"/>
        <dbReference type="EC" id="7.1.1.9"/>
    </reaction>
</comment>
<dbReference type="PROSITE" id="PS50999">
    <property type="entry name" value="COX2_TM"/>
    <property type="match status" value="1"/>
</dbReference>
<evidence type="ECO:0000256" key="16">
    <source>
        <dbReference type="RuleBase" id="RU000456"/>
    </source>
</evidence>
<feature type="domain" description="Cytochrome oxidase subunit II transmembrane region profile" evidence="20">
    <location>
        <begin position="41"/>
        <end position="141"/>
    </location>
</feature>
<dbReference type="CDD" id="cd04213">
    <property type="entry name" value="CuRO_CcO_Caa3_II"/>
    <property type="match status" value="1"/>
</dbReference>
<comment type="caution">
    <text evidence="22">The sequence shown here is derived from an EMBL/GenBank/DDBJ whole genome shotgun (WGS) entry which is preliminary data.</text>
</comment>
<dbReference type="InterPro" id="IPR034236">
    <property type="entry name" value="CuRO_CcO_Caa3_II"/>
</dbReference>
<evidence type="ECO:0000259" key="21">
    <source>
        <dbReference type="PROSITE" id="PS51007"/>
    </source>
</evidence>
<dbReference type="InterPro" id="IPR045187">
    <property type="entry name" value="CcO_II"/>
</dbReference>
<dbReference type="InterPro" id="IPR036909">
    <property type="entry name" value="Cyt_c-like_dom_sf"/>
</dbReference>
<dbReference type="SUPFAM" id="SSF81464">
    <property type="entry name" value="Cytochrome c oxidase subunit II-like, transmembrane region"/>
    <property type="match status" value="1"/>
</dbReference>
<organism evidence="22 23">
    <name type="scientific">Blastopirellula marina</name>
    <dbReference type="NCBI Taxonomy" id="124"/>
    <lineage>
        <taxon>Bacteria</taxon>
        <taxon>Pseudomonadati</taxon>
        <taxon>Planctomycetota</taxon>
        <taxon>Planctomycetia</taxon>
        <taxon>Pirellulales</taxon>
        <taxon>Pirellulaceae</taxon>
        <taxon>Blastopirellula</taxon>
    </lineage>
</organism>
<protein>
    <recommendedName>
        <fullName evidence="17">Cytochrome c oxidase subunit 2</fullName>
        <ecNumber evidence="17">7.1.1.9</ecNumber>
    </recommendedName>
</protein>
<dbReference type="PROSITE" id="PS50857">
    <property type="entry name" value="COX2_CUA"/>
    <property type="match status" value="1"/>
</dbReference>
<accession>A0A2S8GJB1</accession>
<dbReference type="InterPro" id="IPR014222">
    <property type="entry name" value="Cyt_c_oxidase_su2"/>
</dbReference>
<dbReference type="SUPFAM" id="SSF49503">
    <property type="entry name" value="Cupredoxins"/>
    <property type="match status" value="1"/>
</dbReference>
<dbReference type="Pfam" id="PF00034">
    <property type="entry name" value="Cytochrom_C"/>
    <property type="match status" value="1"/>
</dbReference>
<keyword evidence="13 18" id="KW-0472">Membrane</keyword>
<comment type="similarity">
    <text evidence="2 16">Belongs to the cytochrome c oxidase subunit 2 family.</text>
</comment>
<reference evidence="22 23" key="1">
    <citation type="submission" date="2018-02" db="EMBL/GenBank/DDBJ databases">
        <title>Comparative genomes isolates from brazilian mangrove.</title>
        <authorList>
            <person name="Araujo J.E."/>
            <person name="Taketani R.G."/>
            <person name="Silva M.C.P."/>
            <person name="Loureco M.V."/>
            <person name="Andreote F.D."/>
        </authorList>
    </citation>
    <scope>NUCLEOTIDE SEQUENCE [LARGE SCALE GENOMIC DNA]</scope>
    <source>
        <strain evidence="22 23">Nap-Phe MGV</strain>
    </source>
</reference>
<dbReference type="GO" id="GO:0042773">
    <property type="term" value="P:ATP synthesis coupled electron transport"/>
    <property type="evidence" value="ECO:0007669"/>
    <property type="project" value="TreeGrafter"/>
</dbReference>
<dbReference type="AlphaFoldDB" id="A0A2S8GJB1"/>
<dbReference type="EMBL" id="PUHZ01000021">
    <property type="protein sequence ID" value="PQO44114.1"/>
    <property type="molecule type" value="Genomic_DNA"/>
</dbReference>
<dbReference type="GO" id="GO:0016491">
    <property type="term" value="F:oxidoreductase activity"/>
    <property type="evidence" value="ECO:0007669"/>
    <property type="project" value="InterPro"/>
</dbReference>
<evidence type="ECO:0000313" key="23">
    <source>
        <dbReference type="Proteomes" id="UP000237819"/>
    </source>
</evidence>
<evidence type="ECO:0000256" key="11">
    <source>
        <dbReference type="ARBA" id="ARBA00023004"/>
    </source>
</evidence>
<gene>
    <name evidence="22" type="primary">coxB</name>
    <name evidence="22" type="ORF">C5Y93_21500</name>
</gene>
<dbReference type="Gene3D" id="1.10.287.90">
    <property type="match status" value="1"/>
</dbReference>
<dbReference type="PANTHER" id="PTHR22888">
    <property type="entry name" value="CYTOCHROME C OXIDASE, SUBUNIT II"/>
    <property type="match status" value="1"/>
</dbReference>
<comment type="subcellular location">
    <subcellularLocation>
        <location evidence="16">Cell membrane</location>
        <topology evidence="16">Multi-pass membrane protein</topology>
    </subcellularLocation>
    <subcellularLocation>
        <location evidence="1">Membrane</location>
        <topology evidence="1">Multi-pass membrane protein</topology>
    </subcellularLocation>
</comment>
<dbReference type="GO" id="GO:0020037">
    <property type="term" value="F:heme binding"/>
    <property type="evidence" value="ECO:0007669"/>
    <property type="project" value="InterPro"/>
</dbReference>
<comment type="cofactor">
    <cofactor evidence="17">
        <name>Cu cation</name>
        <dbReference type="ChEBI" id="CHEBI:23378"/>
    </cofactor>
    <text evidence="17">Binds a copper A center.</text>
</comment>
<keyword evidence="12 17" id="KW-0186">Copper</keyword>
<evidence type="ECO:0000256" key="8">
    <source>
        <dbReference type="ARBA" id="ARBA00022967"/>
    </source>
</evidence>
<evidence type="ECO:0000256" key="10">
    <source>
        <dbReference type="ARBA" id="ARBA00022989"/>
    </source>
</evidence>
<evidence type="ECO:0000256" key="2">
    <source>
        <dbReference type="ARBA" id="ARBA00007866"/>
    </source>
</evidence>
<evidence type="ECO:0000256" key="5">
    <source>
        <dbReference type="ARBA" id="ARBA00022660"/>
    </source>
</evidence>
<evidence type="ECO:0000256" key="13">
    <source>
        <dbReference type="ARBA" id="ARBA00023136"/>
    </source>
</evidence>
<keyword evidence="10 18" id="KW-1133">Transmembrane helix</keyword>
<dbReference type="InterPro" id="IPR036257">
    <property type="entry name" value="Cyt_c_oxidase_su2_TM_sf"/>
</dbReference>
<evidence type="ECO:0000256" key="7">
    <source>
        <dbReference type="ARBA" id="ARBA00022723"/>
    </source>
</evidence>
<evidence type="ECO:0000256" key="18">
    <source>
        <dbReference type="SAM" id="Phobius"/>
    </source>
</evidence>
<proteinExistence type="inferred from homology"/>
<keyword evidence="7 15" id="KW-0479">Metal-binding</keyword>
<dbReference type="Gene3D" id="2.60.40.420">
    <property type="entry name" value="Cupredoxins - blue copper proteins"/>
    <property type="match status" value="1"/>
</dbReference>
<evidence type="ECO:0000256" key="12">
    <source>
        <dbReference type="ARBA" id="ARBA00023008"/>
    </source>
</evidence>
<evidence type="ECO:0000259" key="20">
    <source>
        <dbReference type="PROSITE" id="PS50999"/>
    </source>
</evidence>
<dbReference type="PROSITE" id="PS00078">
    <property type="entry name" value="COX2"/>
    <property type="match status" value="1"/>
</dbReference>
<keyword evidence="8" id="KW-1278">Translocase</keyword>
<dbReference type="NCBIfam" id="TIGR02866">
    <property type="entry name" value="CoxB"/>
    <property type="match status" value="1"/>
</dbReference>
<evidence type="ECO:0000259" key="19">
    <source>
        <dbReference type="PROSITE" id="PS50857"/>
    </source>
</evidence>
<keyword evidence="4 15" id="KW-0349">Heme</keyword>
<dbReference type="GO" id="GO:0005507">
    <property type="term" value="F:copper ion binding"/>
    <property type="evidence" value="ECO:0007669"/>
    <property type="project" value="InterPro"/>
</dbReference>
<feature type="transmembrane region" description="Helical" evidence="18">
    <location>
        <begin position="63"/>
        <end position="87"/>
    </location>
</feature>
<dbReference type="InterPro" id="IPR009056">
    <property type="entry name" value="Cyt_c-like_dom"/>
</dbReference>
<keyword evidence="11 15" id="KW-0408">Iron</keyword>
<evidence type="ECO:0000313" key="22">
    <source>
        <dbReference type="EMBL" id="PQO44114.1"/>
    </source>
</evidence>
<sequence length="361" mass="40892">MIAPYWKRRMPNLRKGRFRKTCRGMMRWTLAWALVLLFPLLASAQAPEMFNPASPDGSAIRDLFYLVMAISTVIFLLVIGALVYFVVRFRDPPGAPRDDTEPPQIYGSQPIEIAWTLAPTLIVLVLSLVVIRSVIAMRADPPTDESFRIRAVGHQWWWEFEYPEYGFTTANELVIPVSDEETAHEINLQLESADVIHSFWVPKLAGKTDLVPARTNRMRLQANEPGLYEGRCAEYCGTQHARMLIRVTAMPEADFEKWVENQKLPAVVDASVEAGRKIFMDQACANCHNIRGEPAHGKFGPDLTHLMSRDMIAAGVLENNRENLAAWLTDPDQVKPGSRMPNMRLSPTEVKQLVDYLMTLE</sequence>
<dbReference type="SUPFAM" id="SSF46626">
    <property type="entry name" value="Cytochrome c"/>
    <property type="match status" value="1"/>
</dbReference>
<feature type="domain" description="Cytochrome oxidase subunit II copper A binding" evidence="19">
    <location>
        <begin position="144"/>
        <end position="261"/>
    </location>
</feature>
<dbReference type="Pfam" id="PF02790">
    <property type="entry name" value="COX2_TM"/>
    <property type="match status" value="1"/>
</dbReference>
<dbReference type="InterPro" id="IPR008972">
    <property type="entry name" value="Cupredoxin"/>
</dbReference>
<dbReference type="Pfam" id="PF00116">
    <property type="entry name" value="COX2"/>
    <property type="match status" value="1"/>
</dbReference>
<evidence type="ECO:0000256" key="14">
    <source>
        <dbReference type="ARBA" id="ARBA00024688"/>
    </source>
</evidence>
<dbReference type="PRINTS" id="PR01166">
    <property type="entry name" value="CYCOXIDASEII"/>
</dbReference>
<evidence type="ECO:0000256" key="17">
    <source>
        <dbReference type="RuleBase" id="RU004024"/>
    </source>
</evidence>